<dbReference type="EMBL" id="JAFKCV010000416">
    <property type="protein sequence ID" value="MBN7828132.1"/>
    <property type="molecule type" value="Genomic_DNA"/>
</dbReference>
<protein>
    <submittedName>
        <fullName evidence="1">Uncharacterized protein</fullName>
    </submittedName>
</protein>
<proteinExistence type="predicted"/>
<name>A0A939DTQ7_9ALTE</name>
<comment type="caution">
    <text evidence="1">The sequence shown here is derived from an EMBL/GenBank/DDBJ whole genome shotgun (WGS) entry which is preliminary data.</text>
</comment>
<organism evidence="1 2">
    <name type="scientific">Bowmanella dokdonensis</name>
    <dbReference type="NCBI Taxonomy" id="751969"/>
    <lineage>
        <taxon>Bacteria</taxon>
        <taxon>Pseudomonadati</taxon>
        <taxon>Pseudomonadota</taxon>
        <taxon>Gammaproteobacteria</taxon>
        <taxon>Alteromonadales</taxon>
        <taxon>Alteromonadaceae</taxon>
        <taxon>Bowmanella</taxon>
    </lineage>
</organism>
<sequence>DLLERIKHNSEDWELDEGKEIYVTIKLANRDTILPIGIVRDVEVLCGKIKYPTDFLVLGSPQDDFCPIIFGRPFLNTVNAKIDCKKQTVGVSFG</sequence>
<dbReference type="AlphaFoldDB" id="A0A939DTQ7"/>
<evidence type="ECO:0000313" key="2">
    <source>
        <dbReference type="Proteomes" id="UP000664654"/>
    </source>
</evidence>
<dbReference type="Gene3D" id="2.40.70.10">
    <property type="entry name" value="Acid Proteases"/>
    <property type="match status" value="1"/>
</dbReference>
<evidence type="ECO:0000313" key="1">
    <source>
        <dbReference type="EMBL" id="MBN7828132.1"/>
    </source>
</evidence>
<keyword evidence="2" id="KW-1185">Reference proteome</keyword>
<dbReference type="PANTHER" id="PTHR33067">
    <property type="entry name" value="RNA-DIRECTED DNA POLYMERASE-RELATED"/>
    <property type="match status" value="1"/>
</dbReference>
<reference evidence="1" key="1">
    <citation type="submission" date="2021-03" db="EMBL/GenBank/DDBJ databases">
        <title>novel species isolated from a fishpond in China.</title>
        <authorList>
            <person name="Lu H."/>
            <person name="Cai Z."/>
        </authorList>
    </citation>
    <scope>NUCLEOTIDE SEQUENCE</scope>
    <source>
        <strain evidence="1">JCM 30855</strain>
    </source>
</reference>
<accession>A0A939DTQ7</accession>
<feature type="non-terminal residue" evidence="1">
    <location>
        <position position="1"/>
    </location>
</feature>
<gene>
    <name evidence="1" type="ORF">J0A66_23135</name>
</gene>
<dbReference type="InterPro" id="IPR021109">
    <property type="entry name" value="Peptidase_aspartic_dom_sf"/>
</dbReference>
<dbReference type="RefSeq" id="WP_206576111.1">
    <property type="nucleotide sequence ID" value="NZ_JAFKCV010000416.1"/>
</dbReference>
<dbReference type="Proteomes" id="UP000664654">
    <property type="component" value="Unassembled WGS sequence"/>
</dbReference>
<feature type="non-terminal residue" evidence="1">
    <location>
        <position position="94"/>
    </location>
</feature>